<feature type="domain" description="DUF834" evidence="2">
    <location>
        <begin position="62"/>
        <end position="110"/>
    </location>
</feature>
<evidence type="ECO:0000313" key="4">
    <source>
        <dbReference type="Proteomes" id="UP000000763"/>
    </source>
</evidence>
<name>Q84YY6_ORYSJ</name>
<protein>
    <recommendedName>
        <fullName evidence="2">DUF834 domain-containing protein</fullName>
    </recommendedName>
</protein>
<organism evidence="3 4">
    <name type="scientific">Oryza sativa subsp. japonica</name>
    <name type="common">Rice</name>
    <dbReference type="NCBI Taxonomy" id="39947"/>
    <lineage>
        <taxon>Eukaryota</taxon>
        <taxon>Viridiplantae</taxon>
        <taxon>Streptophyta</taxon>
        <taxon>Embryophyta</taxon>
        <taxon>Tracheophyta</taxon>
        <taxon>Spermatophyta</taxon>
        <taxon>Magnoliopsida</taxon>
        <taxon>Liliopsida</taxon>
        <taxon>Poales</taxon>
        <taxon>Poaceae</taxon>
        <taxon>BOP clade</taxon>
        <taxon>Oryzoideae</taxon>
        <taxon>Oryzeae</taxon>
        <taxon>Oryzinae</taxon>
        <taxon>Oryza</taxon>
        <taxon>Oryza sativa</taxon>
    </lineage>
</organism>
<reference evidence="4" key="1">
    <citation type="journal article" date="2005" name="Nature">
        <title>The map-based sequence of the rice genome.</title>
        <authorList>
            <consortium name="International rice genome sequencing project (IRGSP)"/>
            <person name="Matsumoto T."/>
            <person name="Wu J."/>
            <person name="Kanamori H."/>
            <person name="Katayose Y."/>
            <person name="Fujisawa M."/>
            <person name="Namiki N."/>
            <person name="Mizuno H."/>
            <person name="Yamamoto K."/>
            <person name="Antonio B.A."/>
            <person name="Baba T."/>
            <person name="Sakata K."/>
            <person name="Nagamura Y."/>
            <person name="Aoki H."/>
            <person name="Arikawa K."/>
            <person name="Arita K."/>
            <person name="Bito T."/>
            <person name="Chiden Y."/>
            <person name="Fujitsuka N."/>
            <person name="Fukunaka R."/>
            <person name="Hamada M."/>
            <person name="Harada C."/>
            <person name="Hayashi A."/>
            <person name="Hijishita S."/>
            <person name="Honda M."/>
            <person name="Hosokawa S."/>
            <person name="Ichikawa Y."/>
            <person name="Idonuma A."/>
            <person name="Iijima M."/>
            <person name="Ikeda M."/>
            <person name="Ikeno M."/>
            <person name="Ito K."/>
            <person name="Ito S."/>
            <person name="Ito T."/>
            <person name="Ito Y."/>
            <person name="Ito Y."/>
            <person name="Iwabuchi A."/>
            <person name="Kamiya K."/>
            <person name="Karasawa W."/>
            <person name="Kurita K."/>
            <person name="Katagiri S."/>
            <person name="Kikuta A."/>
            <person name="Kobayashi H."/>
            <person name="Kobayashi N."/>
            <person name="Machita K."/>
            <person name="Maehara T."/>
            <person name="Masukawa M."/>
            <person name="Mizubayashi T."/>
            <person name="Mukai Y."/>
            <person name="Nagasaki H."/>
            <person name="Nagata Y."/>
            <person name="Naito S."/>
            <person name="Nakashima M."/>
            <person name="Nakama Y."/>
            <person name="Nakamichi Y."/>
            <person name="Nakamura M."/>
            <person name="Meguro A."/>
            <person name="Negishi M."/>
            <person name="Ohta I."/>
            <person name="Ohta T."/>
            <person name="Okamoto M."/>
            <person name="Ono N."/>
            <person name="Saji S."/>
            <person name="Sakaguchi M."/>
            <person name="Sakai K."/>
            <person name="Shibata M."/>
            <person name="Shimokawa T."/>
            <person name="Song J."/>
            <person name="Takazaki Y."/>
            <person name="Terasawa K."/>
            <person name="Tsugane M."/>
            <person name="Tsuji K."/>
            <person name="Ueda S."/>
            <person name="Waki K."/>
            <person name="Yamagata H."/>
            <person name="Yamamoto M."/>
            <person name="Yamamoto S."/>
            <person name="Yamane H."/>
            <person name="Yoshiki S."/>
            <person name="Yoshihara R."/>
            <person name="Yukawa K."/>
            <person name="Zhong H."/>
            <person name="Yano M."/>
            <person name="Yuan Q."/>
            <person name="Ouyang S."/>
            <person name="Liu J."/>
            <person name="Jones K.M."/>
            <person name="Gansberger K."/>
            <person name="Moffat K."/>
            <person name="Hill J."/>
            <person name="Bera J."/>
            <person name="Fadrosh D."/>
            <person name="Jin S."/>
            <person name="Johri S."/>
            <person name="Kim M."/>
            <person name="Overton L."/>
            <person name="Reardon M."/>
            <person name="Tsitrin T."/>
            <person name="Vuong H."/>
            <person name="Weaver B."/>
            <person name="Ciecko A."/>
            <person name="Tallon L."/>
            <person name="Jackson J."/>
            <person name="Pai G."/>
            <person name="Aken S.V."/>
            <person name="Utterback T."/>
            <person name="Reidmuller S."/>
            <person name="Feldblyum T."/>
            <person name="Hsiao J."/>
            <person name="Zismann V."/>
            <person name="Iobst S."/>
            <person name="de Vazeille A.R."/>
            <person name="Buell C.R."/>
            <person name="Ying K."/>
            <person name="Li Y."/>
            <person name="Lu T."/>
            <person name="Huang Y."/>
            <person name="Zhao Q."/>
            <person name="Feng Q."/>
            <person name="Zhang L."/>
            <person name="Zhu J."/>
            <person name="Weng Q."/>
            <person name="Mu J."/>
            <person name="Lu Y."/>
            <person name="Fan D."/>
            <person name="Liu Y."/>
            <person name="Guan J."/>
            <person name="Zhang Y."/>
            <person name="Yu S."/>
            <person name="Liu X."/>
            <person name="Zhang Y."/>
            <person name="Hong G."/>
            <person name="Han B."/>
            <person name="Choisne N."/>
            <person name="Demange N."/>
            <person name="Orjeda G."/>
            <person name="Samain S."/>
            <person name="Cattolico L."/>
            <person name="Pelletier E."/>
            <person name="Couloux A."/>
            <person name="Segurens B."/>
            <person name="Wincker P."/>
            <person name="D'Hont A."/>
            <person name="Scarpelli C."/>
            <person name="Weissenbach J."/>
            <person name="Salanoubat M."/>
            <person name="Quetier F."/>
            <person name="Yu Y."/>
            <person name="Kim H.R."/>
            <person name="Rambo T."/>
            <person name="Currie J."/>
            <person name="Collura K."/>
            <person name="Luo M."/>
            <person name="Yang T."/>
            <person name="Ammiraju J.S.S."/>
            <person name="Engler F."/>
            <person name="Soderlund C."/>
            <person name="Wing R.A."/>
            <person name="Palmer L.E."/>
            <person name="de la Bastide M."/>
            <person name="Spiegel L."/>
            <person name="Nascimento L."/>
            <person name="Zutavern T."/>
            <person name="O'Shaughnessy A."/>
            <person name="Dike S."/>
            <person name="Dedhia N."/>
            <person name="Preston R."/>
            <person name="Balija V."/>
            <person name="McCombie W.R."/>
            <person name="Chow T."/>
            <person name="Chen H."/>
            <person name="Chung M."/>
            <person name="Chen C."/>
            <person name="Shaw J."/>
            <person name="Wu H."/>
            <person name="Hsiao K."/>
            <person name="Chao Y."/>
            <person name="Chu M."/>
            <person name="Cheng C."/>
            <person name="Hour A."/>
            <person name="Lee P."/>
            <person name="Lin S."/>
            <person name="Lin Y."/>
            <person name="Liou J."/>
            <person name="Liu S."/>
            <person name="Hsing Y."/>
            <person name="Raghuvanshi S."/>
            <person name="Mohanty A."/>
            <person name="Bharti A.K."/>
            <person name="Gaur A."/>
            <person name="Gupta V."/>
            <person name="Kumar D."/>
            <person name="Ravi V."/>
            <person name="Vij S."/>
            <person name="Kapur A."/>
            <person name="Khurana P."/>
            <person name="Khurana P."/>
            <person name="Khurana J.P."/>
            <person name="Tyagi A.K."/>
            <person name="Gaikwad K."/>
            <person name="Singh A."/>
            <person name="Dalal V."/>
            <person name="Srivastava S."/>
            <person name="Dixit A."/>
            <person name="Pal A.K."/>
            <person name="Ghazi I.A."/>
            <person name="Yadav M."/>
            <person name="Pandit A."/>
            <person name="Bhargava A."/>
            <person name="Sureshbabu K."/>
            <person name="Batra K."/>
            <person name="Sharma T.R."/>
            <person name="Mohapatra T."/>
            <person name="Singh N.K."/>
            <person name="Messing J."/>
            <person name="Nelson A.B."/>
            <person name="Fuks G."/>
            <person name="Kavchok S."/>
            <person name="Keizer G."/>
            <person name="Linton E."/>
            <person name="Llaca V."/>
            <person name="Song R."/>
            <person name="Tanyolac B."/>
            <person name="Young S."/>
            <person name="Ho-Il K."/>
            <person name="Hahn J.H."/>
            <person name="Sangsakoo G."/>
            <person name="Vanavichit A."/>
            <person name="de Mattos Luiz.A.T."/>
            <person name="Zimmer P.D."/>
            <person name="Malone G."/>
            <person name="Dellagostin O."/>
            <person name="de Oliveira A.C."/>
            <person name="Bevan M."/>
            <person name="Bancroft I."/>
            <person name="Minx P."/>
            <person name="Cordum H."/>
            <person name="Wilson R."/>
            <person name="Cheng Z."/>
            <person name="Jin W."/>
            <person name="Jiang J."/>
            <person name="Leong S.A."/>
            <person name="Iwama H."/>
            <person name="Gojobori T."/>
            <person name="Itoh T."/>
            <person name="Niimura Y."/>
            <person name="Fujii Y."/>
            <person name="Habara T."/>
            <person name="Sakai H."/>
            <person name="Sato Y."/>
            <person name="Wilson G."/>
            <person name="Kumar K."/>
            <person name="McCouch S."/>
            <person name="Juretic N."/>
            <person name="Hoen D."/>
            <person name="Wright S."/>
            <person name="Bruskiewich R."/>
            <person name="Bureau T."/>
            <person name="Miyao A."/>
            <person name="Hirochika H."/>
            <person name="Nishikawa T."/>
            <person name="Kadowaki K."/>
            <person name="Sugiura M."/>
            <person name="Burr B."/>
            <person name="Sasaki T."/>
        </authorList>
    </citation>
    <scope>NUCLEOTIDE SEQUENCE [LARGE SCALE GENOMIC DNA]</scope>
    <source>
        <strain evidence="4">cv. Nipponbare</strain>
    </source>
</reference>
<feature type="compositionally biased region" description="Basic and acidic residues" evidence="1">
    <location>
        <begin position="20"/>
        <end position="32"/>
    </location>
</feature>
<dbReference type="EMBL" id="AP005390">
    <property type="protein sequence ID" value="BAC57779.1"/>
    <property type="molecule type" value="Genomic_DNA"/>
</dbReference>
<feature type="compositionally biased region" description="Basic residues" evidence="1">
    <location>
        <begin position="51"/>
        <end position="64"/>
    </location>
</feature>
<reference evidence="4" key="2">
    <citation type="journal article" date="2008" name="Nucleic Acids Res.">
        <title>The rice annotation project database (RAP-DB): 2008 update.</title>
        <authorList>
            <consortium name="The rice annotation project (RAP)"/>
        </authorList>
    </citation>
    <scope>GENOME REANNOTATION</scope>
    <source>
        <strain evidence="4">cv. Nipponbare</strain>
    </source>
</reference>
<sequence>MCDLLCFFKQSSELFSSRPRASETTDSTREGGDGETAPGKQPAAARETVERRHRRRVALRKRRTGSSSILGGGSGVPATFGECRGAAGLRTMAAVLRKATAQHGVDKDGGERRLEVAAMVVVRVVWWRRGFGGRLGEWSGGRRAGQCGEPRGGTGAMRQRRVAGGDGGGGDSG</sequence>
<dbReference type="Pfam" id="PF05754">
    <property type="entry name" value="DUF834"/>
    <property type="match status" value="1"/>
</dbReference>
<dbReference type="Proteomes" id="UP000000763">
    <property type="component" value="Chromosome 8"/>
</dbReference>
<feature type="compositionally biased region" description="Gly residues" evidence="1">
    <location>
        <begin position="164"/>
        <end position="173"/>
    </location>
</feature>
<accession>Q84YY6</accession>
<feature type="region of interest" description="Disordered" evidence="1">
    <location>
        <begin position="17"/>
        <end position="72"/>
    </location>
</feature>
<dbReference type="AlphaFoldDB" id="Q84YY6"/>
<dbReference type="InterPro" id="IPR008552">
    <property type="entry name" value="DUF834"/>
</dbReference>
<evidence type="ECO:0000313" key="3">
    <source>
        <dbReference type="EMBL" id="BAC57779.1"/>
    </source>
</evidence>
<feature type="region of interest" description="Disordered" evidence="1">
    <location>
        <begin position="141"/>
        <end position="173"/>
    </location>
</feature>
<evidence type="ECO:0000256" key="1">
    <source>
        <dbReference type="SAM" id="MobiDB-lite"/>
    </source>
</evidence>
<evidence type="ECO:0000259" key="2">
    <source>
        <dbReference type="Pfam" id="PF05754"/>
    </source>
</evidence>
<proteinExistence type="predicted"/>
<gene>
    <name evidence="3" type="primary">OSJNBb0075O18.110</name>
</gene>